<evidence type="ECO:0000313" key="10">
    <source>
        <dbReference type="EMBL" id="KAL1554234.1"/>
    </source>
</evidence>
<feature type="domain" description="MID" evidence="9">
    <location>
        <begin position="156"/>
        <end position="258"/>
    </location>
</feature>
<comment type="similarity">
    <text evidence="2">Belongs to the Mediator complex subunit 13 family.</text>
</comment>
<evidence type="ECO:0000256" key="7">
    <source>
        <dbReference type="ARBA" id="ARBA00023242"/>
    </source>
</evidence>
<evidence type="ECO:0000256" key="5">
    <source>
        <dbReference type="ARBA" id="ARBA00023015"/>
    </source>
</evidence>
<evidence type="ECO:0000256" key="1">
    <source>
        <dbReference type="ARBA" id="ARBA00004123"/>
    </source>
</evidence>
<evidence type="ECO:0000256" key="4">
    <source>
        <dbReference type="ARBA" id="ARBA00022491"/>
    </source>
</evidence>
<dbReference type="InterPro" id="IPR051139">
    <property type="entry name" value="Mediator_complx_sub13"/>
</dbReference>
<dbReference type="AlphaFoldDB" id="A0ABD1HDH6"/>
<comment type="caution">
    <text evidence="10">The sequence shown here is derived from an EMBL/GenBank/DDBJ whole genome shotgun (WGS) entry which is preliminary data.</text>
</comment>
<keyword evidence="4" id="KW-0678">Repressor</keyword>
<evidence type="ECO:0000259" key="9">
    <source>
        <dbReference type="Pfam" id="PF18296"/>
    </source>
</evidence>
<gene>
    <name evidence="10" type="ORF">AAHA92_14817</name>
</gene>
<reference evidence="10 11" key="1">
    <citation type="submission" date="2024-06" db="EMBL/GenBank/DDBJ databases">
        <title>A chromosome level genome sequence of Diviner's sage (Salvia divinorum).</title>
        <authorList>
            <person name="Ford S.A."/>
            <person name="Ro D.-K."/>
            <person name="Ness R.W."/>
            <person name="Phillips M.A."/>
        </authorList>
    </citation>
    <scope>NUCLEOTIDE SEQUENCE [LARGE SCALE GENOMIC DNA]</scope>
    <source>
        <strain evidence="10">SAF-2024a</strain>
        <tissue evidence="10">Leaf</tissue>
    </source>
</reference>
<dbReference type="PANTHER" id="PTHR48249">
    <property type="entry name" value="MEDIATOR OF RNA POLYMERASE II TRANSCRIPTION SUBUNIT 13"/>
    <property type="match status" value="1"/>
</dbReference>
<keyword evidence="7" id="KW-0539">Nucleus</keyword>
<evidence type="ECO:0000313" key="11">
    <source>
        <dbReference type="Proteomes" id="UP001567538"/>
    </source>
</evidence>
<keyword evidence="5" id="KW-0805">Transcription regulation</keyword>
<name>A0ABD1HDH6_SALDI</name>
<accession>A0ABD1HDH6</accession>
<dbReference type="EMBL" id="JBEAFC010000006">
    <property type="protein sequence ID" value="KAL1554234.1"/>
    <property type="molecule type" value="Genomic_DNA"/>
</dbReference>
<comment type="subcellular location">
    <subcellularLocation>
        <location evidence="1">Nucleus</location>
    </subcellularLocation>
</comment>
<dbReference type="PANTHER" id="PTHR48249:SF3">
    <property type="entry name" value="MEDIATOR OF RNA POLYMERASE II TRANSCRIPTION SUBUNIT 13"/>
    <property type="match status" value="1"/>
</dbReference>
<evidence type="ECO:0000256" key="2">
    <source>
        <dbReference type="ARBA" id="ARBA00009354"/>
    </source>
</evidence>
<protein>
    <recommendedName>
        <fullName evidence="3">Mediator of RNA polymerase II transcription subunit 13</fullName>
    </recommendedName>
</protein>
<proteinExistence type="inferred from homology"/>
<dbReference type="GO" id="GO:0005634">
    <property type="term" value="C:nucleus"/>
    <property type="evidence" value="ECO:0007669"/>
    <property type="project" value="UniProtKB-SubCell"/>
</dbReference>
<sequence>MVHAGCGGLLASSHSLDIAGMELVDPLSVDVQASLTIGLLQSDVKEALKAAFSNADGPLSVIDWCRGRNPSNESAMTYDGYSAESIASASECRDSSSTVTLSVGDPMSPSLTSAGGASGLKGDGTRGDDGDDWLKTSASSLQLWEMVPLEPYATVKHMSYYAVCPNIDPLTTAATDFFLQLGTVYETCKLETHAPQILGNEMDIDSRKISPGFVLLDCPQSMNIDTNNASISSVPVNAKEGNGRPCTVVYVVCPFPEPLAVLQTVVEASIAIRSVIRSSDKERI</sequence>
<dbReference type="Pfam" id="PF18296">
    <property type="entry name" value="MID_MedPIWI"/>
    <property type="match status" value="1"/>
</dbReference>
<keyword evidence="11" id="KW-1185">Reference proteome</keyword>
<keyword evidence="6" id="KW-0804">Transcription</keyword>
<feature type="region of interest" description="Disordered" evidence="8">
    <location>
        <begin position="97"/>
        <end position="131"/>
    </location>
</feature>
<dbReference type="InterPro" id="IPR041285">
    <property type="entry name" value="MID_MedPIWI"/>
</dbReference>
<evidence type="ECO:0000256" key="6">
    <source>
        <dbReference type="ARBA" id="ARBA00023163"/>
    </source>
</evidence>
<evidence type="ECO:0000256" key="3">
    <source>
        <dbReference type="ARBA" id="ARBA00019618"/>
    </source>
</evidence>
<evidence type="ECO:0000256" key="8">
    <source>
        <dbReference type="SAM" id="MobiDB-lite"/>
    </source>
</evidence>
<dbReference type="Proteomes" id="UP001567538">
    <property type="component" value="Unassembled WGS sequence"/>
</dbReference>
<organism evidence="10 11">
    <name type="scientific">Salvia divinorum</name>
    <name type="common">Maria pastora</name>
    <name type="synonym">Diviner's sage</name>
    <dbReference type="NCBI Taxonomy" id="28513"/>
    <lineage>
        <taxon>Eukaryota</taxon>
        <taxon>Viridiplantae</taxon>
        <taxon>Streptophyta</taxon>
        <taxon>Embryophyta</taxon>
        <taxon>Tracheophyta</taxon>
        <taxon>Spermatophyta</taxon>
        <taxon>Magnoliopsida</taxon>
        <taxon>eudicotyledons</taxon>
        <taxon>Gunneridae</taxon>
        <taxon>Pentapetalae</taxon>
        <taxon>asterids</taxon>
        <taxon>lamiids</taxon>
        <taxon>Lamiales</taxon>
        <taxon>Lamiaceae</taxon>
        <taxon>Nepetoideae</taxon>
        <taxon>Mentheae</taxon>
        <taxon>Salviinae</taxon>
        <taxon>Salvia</taxon>
        <taxon>Salvia subgen. Calosphace</taxon>
    </lineage>
</organism>